<accession>A0A6U1T5K6</accession>
<keyword evidence="2" id="KW-0472">Membrane</keyword>
<evidence type="ECO:0000313" key="4">
    <source>
        <dbReference type="EMBL" id="CAD9321841.1"/>
    </source>
</evidence>
<feature type="region of interest" description="Disordered" evidence="1">
    <location>
        <begin position="145"/>
        <end position="167"/>
    </location>
</feature>
<dbReference type="EMBL" id="HBGO01002816">
    <property type="protein sequence ID" value="CAD9321839.1"/>
    <property type="molecule type" value="Transcribed_RNA"/>
</dbReference>
<proteinExistence type="predicted"/>
<sequence>MGAWNQLIWIFFPIPIFCLALLSLTWPKTLQKFGADLVGKIFFTRFRAGPVSVQPLWLFFGLSLFIFVNVARSLHSGPAHCKTCQYHAETMWYTKAMKWREERNFWLSLFNVILWYMVWTVHRMRRKILELKDRVSELEEVVKAQDGSSLTDEKPMAPKDEVAKKED</sequence>
<keyword evidence="2" id="KW-0812">Transmembrane</keyword>
<feature type="transmembrane region" description="Helical" evidence="2">
    <location>
        <begin position="6"/>
        <end position="27"/>
    </location>
</feature>
<keyword evidence="2" id="KW-1133">Transmembrane helix</keyword>
<organism evidence="3">
    <name type="scientific">Trieres chinensis</name>
    <name type="common">Marine centric diatom</name>
    <name type="synonym">Odontella sinensis</name>
    <dbReference type="NCBI Taxonomy" id="1514140"/>
    <lineage>
        <taxon>Eukaryota</taxon>
        <taxon>Sar</taxon>
        <taxon>Stramenopiles</taxon>
        <taxon>Ochrophyta</taxon>
        <taxon>Bacillariophyta</taxon>
        <taxon>Mediophyceae</taxon>
        <taxon>Biddulphiophycidae</taxon>
        <taxon>Eupodiscales</taxon>
        <taxon>Parodontellaceae</taxon>
        <taxon>Trieres</taxon>
    </lineage>
</organism>
<evidence type="ECO:0008006" key="5">
    <source>
        <dbReference type="Google" id="ProtNLM"/>
    </source>
</evidence>
<evidence type="ECO:0000313" key="3">
    <source>
        <dbReference type="EMBL" id="CAD9321839.1"/>
    </source>
</evidence>
<feature type="compositionally biased region" description="Basic and acidic residues" evidence="1">
    <location>
        <begin position="151"/>
        <end position="167"/>
    </location>
</feature>
<dbReference type="EMBL" id="HBGO01002817">
    <property type="protein sequence ID" value="CAD9321841.1"/>
    <property type="molecule type" value="Transcribed_RNA"/>
</dbReference>
<feature type="transmembrane region" description="Helical" evidence="2">
    <location>
        <begin position="105"/>
        <end position="122"/>
    </location>
</feature>
<dbReference type="AlphaFoldDB" id="A0A6U1T5K6"/>
<name>A0A6U1T5K6_TRICV</name>
<feature type="transmembrane region" description="Helical" evidence="2">
    <location>
        <begin position="48"/>
        <end position="68"/>
    </location>
</feature>
<evidence type="ECO:0000256" key="1">
    <source>
        <dbReference type="SAM" id="MobiDB-lite"/>
    </source>
</evidence>
<reference evidence="3" key="1">
    <citation type="submission" date="2021-01" db="EMBL/GenBank/DDBJ databases">
        <authorList>
            <person name="Corre E."/>
            <person name="Pelletier E."/>
            <person name="Niang G."/>
            <person name="Scheremetjew M."/>
            <person name="Finn R."/>
            <person name="Kale V."/>
            <person name="Holt S."/>
            <person name="Cochrane G."/>
            <person name="Meng A."/>
            <person name="Brown T."/>
            <person name="Cohen L."/>
        </authorList>
    </citation>
    <scope>NUCLEOTIDE SEQUENCE</scope>
    <source>
        <strain evidence="3">Grunow 1884</strain>
    </source>
</reference>
<evidence type="ECO:0000256" key="2">
    <source>
        <dbReference type="SAM" id="Phobius"/>
    </source>
</evidence>
<protein>
    <recommendedName>
        <fullName evidence="5">BAP29/BAP31 transmembrane domain-containing protein</fullName>
    </recommendedName>
</protein>
<gene>
    <name evidence="3" type="ORF">OSIN01602_LOCUS1609</name>
    <name evidence="4" type="ORF">OSIN01602_LOCUS1610</name>
</gene>